<dbReference type="PROSITE" id="PS51194">
    <property type="entry name" value="HELICASE_CTER"/>
    <property type="match status" value="1"/>
</dbReference>
<dbReference type="RefSeq" id="WP_133615080.1">
    <property type="nucleotide sequence ID" value="NZ_SNYW01000013.1"/>
</dbReference>
<feature type="compositionally biased region" description="Basic residues" evidence="5">
    <location>
        <begin position="798"/>
        <end position="807"/>
    </location>
</feature>
<proteinExistence type="predicted"/>
<evidence type="ECO:0000256" key="1">
    <source>
        <dbReference type="ARBA" id="ARBA00022741"/>
    </source>
</evidence>
<dbReference type="SMART" id="SM00490">
    <property type="entry name" value="HELICc"/>
    <property type="match status" value="1"/>
</dbReference>
<dbReference type="SUPFAM" id="SSF52540">
    <property type="entry name" value="P-loop containing nucleoside triphosphate hydrolases"/>
    <property type="match status" value="2"/>
</dbReference>
<organism evidence="7 8">
    <name type="scientific">Dongia mobilis</name>
    <dbReference type="NCBI Taxonomy" id="578943"/>
    <lineage>
        <taxon>Bacteria</taxon>
        <taxon>Pseudomonadati</taxon>
        <taxon>Pseudomonadota</taxon>
        <taxon>Alphaproteobacteria</taxon>
        <taxon>Rhodospirillales</taxon>
        <taxon>Dongiaceae</taxon>
        <taxon>Dongia</taxon>
    </lineage>
</organism>
<dbReference type="Proteomes" id="UP000295783">
    <property type="component" value="Unassembled WGS sequence"/>
</dbReference>
<feature type="domain" description="Helicase C-terminal" evidence="6">
    <location>
        <begin position="155"/>
        <end position="313"/>
    </location>
</feature>
<keyword evidence="8" id="KW-1185">Reference proteome</keyword>
<dbReference type="OrthoDB" id="9807155at2"/>
<dbReference type="EMBL" id="SNYW01000013">
    <property type="protein sequence ID" value="TDQ78599.1"/>
    <property type="molecule type" value="Genomic_DNA"/>
</dbReference>
<dbReference type="PANTHER" id="PTHR12131:SF1">
    <property type="entry name" value="ATP-DEPENDENT RNA HELICASE SUPV3L1, MITOCHONDRIAL-RELATED"/>
    <property type="match status" value="1"/>
</dbReference>
<keyword evidence="3 7" id="KW-0347">Helicase</keyword>
<evidence type="ECO:0000256" key="5">
    <source>
        <dbReference type="SAM" id="MobiDB-lite"/>
    </source>
</evidence>
<dbReference type="Gene3D" id="3.40.50.300">
    <property type="entry name" value="P-loop containing nucleotide triphosphate hydrolases"/>
    <property type="match status" value="2"/>
</dbReference>
<dbReference type="AlphaFoldDB" id="A0A4R6WIW8"/>
<evidence type="ECO:0000313" key="7">
    <source>
        <dbReference type="EMBL" id="TDQ78599.1"/>
    </source>
</evidence>
<dbReference type="Pfam" id="PF00271">
    <property type="entry name" value="Helicase_C"/>
    <property type="match status" value="1"/>
</dbReference>
<evidence type="ECO:0000259" key="6">
    <source>
        <dbReference type="PROSITE" id="PS51194"/>
    </source>
</evidence>
<sequence length="879" mass="97461">MNALAPRLTAVLGPTNTGKTYMAMERLLGHRSGMIGFPLRLLARENYDRAVKAVGGEACALVTGEEKIIPRGARYFFCTVESMPLDRPVAFVAVDEIQLAADSERGHIFTDRLMRARGLDETMFMGSDAATPWVKLLVPGIEIINRPRFSTLSYAGARKITRLPPRSAIVAFSASDVYEIADLIRRQRGGTAIVMGALSPRTRNAQVELYQAGEVDYLVATDAIGMGLNMNVNHVCFASLRKFDGRQPRPLTRAEVSQIAGRAGRHMSDGTFGTTAEVGPMDPELIEAVEQHRVEPIRHLMWRNAELDFRSIETLLRSLDARPPFPNLVRQQEALDHQCLAALGRDPEIQALANSRVRVALLWDVCQVPDFRKLMTDAHLRLLGQIFRHLVGNGGLAIGRLPTDWIADQMQRLDRIDGDIEHLTQRIAHIRTWSYIAHRGDWIRDSPHWQGRAQAIEDRLSDALHDALTQRFVDRRHAALHRHLSEGGTLDGRVEGDGRVIVAGHEVGQFKGFDFHPEVDAGTEEARPLLAAARRVLGPAIRIQVTEMVASPDADFRLGADGSVTWRGHAVARLVRGDQPWRPGIEARAIDLVDGRQRQAMQQRLRHWLERLLKHRLQPLFATQAAKLEAGARGLVYQLGEGLGALRRDTVRAQLASLTAEDRKALAMLGVRLGAVTIWLARLDDKRQRRLLRLLAALWHRLALDAAGKPDPATLDAAALEAWQMASGQRVIAGRAFAFGELERLAQSLRDAAAAKTLSADEANAAKLSMTPEMLGQVMRALGLRATLPGGVRAPSRAARKKAALQRRRSDSVRPDQPRPEAPRAARIDPNSPFAALAVLRDRFEAPPVPVRPAPARRRRRRKRPQPLDASPMRDPDGK</sequence>
<dbReference type="InterPro" id="IPR001650">
    <property type="entry name" value="Helicase_C-like"/>
</dbReference>
<comment type="caution">
    <text evidence="7">The sequence shown here is derived from an EMBL/GenBank/DDBJ whole genome shotgun (WGS) entry which is preliminary data.</text>
</comment>
<feature type="region of interest" description="Disordered" evidence="5">
    <location>
        <begin position="790"/>
        <end position="879"/>
    </location>
</feature>
<dbReference type="PANTHER" id="PTHR12131">
    <property type="entry name" value="ATP-DEPENDENT RNA AND DNA HELICASE"/>
    <property type="match status" value="1"/>
</dbReference>
<dbReference type="Pfam" id="PF22527">
    <property type="entry name" value="DEXQc_Suv3"/>
    <property type="match status" value="1"/>
</dbReference>
<feature type="compositionally biased region" description="Basic residues" evidence="5">
    <location>
        <begin position="855"/>
        <end position="865"/>
    </location>
</feature>
<keyword evidence="2" id="KW-0378">Hydrolase</keyword>
<name>A0A4R6WIW8_9PROT</name>
<evidence type="ECO:0000256" key="2">
    <source>
        <dbReference type="ARBA" id="ARBA00022801"/>
    </source>
</evidence>
<accession>A0A4R6WIW8</accession>
<evidence type="ECO:0000256" key="4">
    <source>
        <dbReference type="ARBA" id="ARBA00022840"/>
    </source>
</evidence>
<dbReference type="GO" id="GO:0016787">
    <property type="term" value="F:hydrolase activity"/>
    <property type="evidence" value="ECO:0007669"/>
    <property type="project" value="UniProtKB-KW"/>
</dbReference>
<evidence type="ECO:0000256" key="3">
    <source>
        <dbReference type="ARBA" id="ARBA00022806"/>
    </source>
</evidence>
<dbReference type="InterPro" id="IPR027417">
    <property type="entry name" value="P-loop_NTPase"/>
</dbReference>
<gene>
    <name evidence="7" type="ORF">A8950_3655</name>
</gene>
<feature type="compositionally biased region" description="Basic and acidic residues" evidence="5">
    <location>
        <begin position="808"/>
        <end position="827"/>
    </location>
</feature>
<keyword evidence="4" id="KW-0067">ATP-binding</keyword>
<dbReference type="GO" id="GO:0004386">
    <property type="term" value="F:helicase activity"/>
    <property type="evidence" value="ECO:0007669"/>
    <property type="project" value="UniProtKB-KW"/>
</dbReference>
<evidence type="ECO:0000313" key="8">
    <source>
        <dbReference type="Proteomes" id="UP000295783"/>
    </source>
</evidence>
<dbReference type="InterPro" id="IPR050699">
    <property type="entry name" value="RNA-DNA_Helicase"/>
</dbReference>
<keyword evidence="1" id="KW-0547">Nucleotide-binding</keyword>
<reference evidence="7 8" key="1">
    <citation type="submission" date="2019-03" db="EMBL/GenBank/DDBJ databases">
        <title>Genomic Encyclopedia of Type Strains, Phase III (KMG-III): the genomes of soil and plant-associated and newly described type strains.</title>
        <authorList>
            <person name="Whitman W."/>
        </authorList>
    </citation>
    <scope>NUCLEOTIDE SEQUENCE [LARGE SCALE GENOMIC DNA]</scope>
    <source>
        <strain evidence="7 8">CGMCC 1.7660</strain>
    </source>
</reference>
<protein>
    <submittedName>
        <fullName evidence="7">ATP-dependent RNA helicase SUPV3L1/SUV3</fullName>
    </submittedName>
</protein>
<dbReference type="GO" id="GO:0005524">
    <property type="term" value="F:ATP binding"/>
    <property type="evidence" value="ECO:0007669"/>
    <property type="project" value="UniProtKB-KW"/>
</dbReference>
<dbReference type="InterPro" id="IPR055206">
    <property type="entry name" value="DEXQc_SUV3"/>
</dbReference>